<dbReference type="OrthoDB" id="386497at2759"/>
<evidence type="ECO:0000256" key="2">
    <source>
        <dbReference type="SAM" id="Phobius"/>
    </source>
</evidence>
<dbReference type="EMBL" id="DF157144">
    <property type="protein sequence ID" value="GAB69425.1"/>
    <property type="molecule type" value="Genomic_DNA"/>
</dbReference>
<proteinExistence type="predicted"/>
<feature type="compositionally biased region" description="Polar residues" evidence="1">
    <location>
        <begin position="240"/>
        <end position="255"/>
    </location>
</feature>
<dbReference type="Proteomes" id="UP000006319">
    <property type="component" value="Unassembled WGS sequence"/>
</dbReference>
<feature type="transmembrane region" description="Helical" evidence="2">
    <location>
        <begin position="369"/>
        <end position="390"/>
    </location>
</feature>
<dbReference type="InterPro" id="IPR008780">
    <property type="entry name" value="Plasmodium_Vir"/>
</dbReference>
<name>K6V2E3_PLACD</name>
<keyword evidence="2" id="KW-0472">Membrane</keyword>
<dbReference type="OMA" id="CCNGSWL"/>
<dbReference type="KEGG" id="pcy:PCYB_001730"/>
<sequence>MQKNCIMYTYRVYNCLFDLNKDDLDNLKKKIEEKYLYDYFSNYNSIKTYETCEHVKLDKYKKYLTEICTFYDEHKKKYECCNGSWLHDCFNYFKCDDNLNPHKLLYKLNNGGTGSCDKLEKEKKPSSSGNSVTSQGEESNIMNTFYTGPCKHIGDGRLMCSLRQASHISPKFPFKPLKYNTDEKYAQNKMNFPTYANPSGVIVQYQENHSTLESNDRNSNDLSPKKIEHVKTENTKNESTDPLNPVSSETQKKPSQTVEVIGGFKWKFGNGTLSCPPKNSNEDKYNLCRYIRNLKETHNIIKNLNMGSVDPLNNNFSQVKNLINFNLIEKTNQRGITMGSNSDSTTNIISNMDYPGNRVHEEHVLNSNYIRVSMVAALILGIIFLFFIYYKVNEN</sequence>
<keyword evidence="4" id="KW-1185">Reference proteome</keyword>
<gene>
    <name evidence="3" type="ORF">PCYB_001730</name>
</gene>
<dbReference type="VEuPathDB" id="PlasmoDB:PCYB_001730"/>
<dbReference type="RefSeq" id="XP_004227643.1">
    <property type="nucleotide sequence ID" value="XM_004227595.1"/>
</dbReference>
<evidence type="ECO:0000313" key="3">
    <source>
        <dbReference type="EMBL" id="GAB69425.1"/>
    </source>
</evidence>
<accession>K6V2E3</accession>
<keyword evidence="2" id="KW-0812">Transmembrane</keyword>
<keyword evidence="2" id="KW-1133">Transmembrane helix</keyword>
<protein>
    <recommendedName>
        <fullName evidence="5">CYIR protein</fullName>
    </recommendedName>
</protein>
<feature type="compositionally biased region" description="Polar residues" evidence="1">
    <location>
        <begin position="126"/>
        <end position="137"/>
    </location>
</feature>
<dbReference type="Pfam" id="PF05795">
    <property type="entry name" value="Plasmodium_Vir"/>
    <property type="match status" value="1"/>
</dbReference>
<evidence type="ECO:0000313" key="4">
    <source>
        <dbReference type="Proteomes" id="UP000006319"/>
    </source>
</evidence>
<organism evidence="3 4">
    <name type="scientific">Plasmodium cynomolgi (strain B)</name>
    <dbReference type="NCBI Taxonomy" id="1120755"/>
    <lineage>
        <taxon>Eukaryota</taxon>
        <taxon>Sar</taxon>
        <taxon>Alveolata</taxon>
        <taxon>Apicomplexa</taxon>
        <taxon>Aconoidasida</taxon>
        <taxon>Haemosporida</taxon>
        <taxon>Plasmodiidae</taxon>
        <taxon>Plasmodium</taxon>
        <taxon>Plasmodium (Plasmodium)</taxon>
    </lineage>
</organism>
<reference evidence="3 4" key="1">
    <citation type="journal article" date="2012" name="Nat. Genet.">
        <title>Plasmodium cynomolgi genome sequences provide insight into Plasmodium vivax and the monkey malaria clade.</title>
        <authorList>
            <person name="Tachibana S."/>
            <person name="Sullivan S.A."/>
            <person name="Kawai S."/>
            <person name="Nakamura S."/>
            <person name="Kim H.R."/>
            <person name="Goto N."/>
            <person name="Arisue N."/>
            <person name="Palacpac N.M.Q."/>
            <person name="Honma H."/>
            <person name="Yagi M."/>
            <person name="Tougan T."/>
            <person name="Katakai Y."/>
            <person name="Kaneko O."/>
            <person name="Mita T."/>
            <person name="Kita K."/>
            <person name="Yasutomi Y."/>
            <person name="Sutton P.L."/>
            <person name="Shakhbatyan R."/>
            <person name="Horii T."/>
            <person name="Yasunaga T."/>
            <person name="Barnwell J.W."/>
            <person name="Escalante A.A."/>
            <person name="Carlton J.M."/>
            <person name="Tanabe K."/>
        </authorList>
    </citation>
    <scope>NUCLEOTIDE SEQUENCE [LARGE SCALE GENOMIC DNA]</scope>
    <source>
        <strain evidence="3 4">B</strain>
    </source>
</reference>
<feature type="region of interest" description="Disordered" evidence="1">
    <location>
        <begin position="117"/>
        <end position="137"/>
    </location>
</feature>
<feature type="compositionally biased region" description="Basic and acidic residues" evidence="1">
    <location>
        <begin position="229"/>
        <end position="239"/>
    </location>
</feature>
<dbReference type="PhylomeDB" id="K6V2E3"/>
<evidence type="ECO:0008006" key="5">
    <source>
        <dbReference type="Google" id="ProtNLM"/>
    </source>
</evidence>
<evidence type="ECO:0000256" key="1">
    <source>
        <dbReference type="SAM" id="MobiDB-lite"/>
    </source>
</evidence>
<dbReference type="GeneID" id="14695967"/>
<feature type="region of interest" description="Disordered" evidence="1">
    <location>
        <begin position="229"/>
        <end position="255"/>
    </location>
</feature>
<dbReference type="AlphaFoldDB" id="K6V2E3"/>